<evidence type="ECO:0000256" key="12">
    <source>
        <dbReference type="ARBA" id="ARBA00023209"/>
    </source>
</evidence>
<comment type="pathway">
    <text evidence="2">Phospholipid metabolism; phosphatidylglycerol biosynthesis; phosphatidylglycerol from CDP-diacylglycerol: step 1/2.</text>
</comment>
<evidence type="ECO:0000256" key="1">
    <source>
        <dbReference type="ARBA" id="ARBA00004141"/>
    </source>
</evidence>
<evidence type="ECO:0000256" key="14">
    <source>
        <dbReference type="ARBA" id="ARBA00048586"/>
    </source>
</evidence>
<dbReference type="PROSITE" id="PS00379">
    <property type="entry name" value="CDP_ALCOHOL_P_TRANSF"/>
    <property type="match status" value="1"/>
</dbReference>
<evidence type="ECO:0000256" key="9">
    <source>
        <dbReference type="ARBA" id="ARBA00022989"/>
    </source>
</evidence>
<dbReference type="PANTHER" id="PTHR14269:SF62">
    <property type="entry name" value="CDP-DIACYLGLYCEROL--GLYCEROL-3-PHOSPHATE 3-PHOSPHATIDYLTRANSFERASE 1, CHLOROPLASTIC"/>
    <property type="match status" value="1"/>
</dbReference>
<evidence type="ECO:0000256" key="11">
    <source>
        <dbReference type="ARBA" id="ARBA00023136"/>
    </source>
</evidence>
<dbReference type="PANTHER" id="PTHR14269">
    <property type="entry name" value="CDP-DIACYLGLYCEROL--GLYCEROL-3-PHOSPHATE 3-PHOSPHATIDYLTRANSFERASE-RELATED"/>
    <property type="match status" value="1"/>
</dbReference>
<name>A0A7T5R1N5_9BACT</name>
<dbReference type="Pfam" id="PF01066">
    <property type="entry name" value="CDP-OH_P_transf"/>
    <property type="match status" value="1"/>
</dbReference>
<keyword evidence="12" id="KW-0594">Phospholipid biosynthesis</keyword>
<dbReference type="NCBIfam" id="TIGR00560">
    <property type="entry name" value="pgsA"/>
    <property type="match status" value="1"/>
</dbReference>
<evidence type="ECO:0000256" key="15">
    <source>
        <dbReference type="NCBIfam" id="TIGR00560"/>
    </source>
</evidence>
<dbReference type="Proteomes" id="UP000595362">
    <property type="component" value="Chromosome"/>
</dbReference>
<dbReference type="InterPro" id="IPR004570">
    <property type="entry name" value="Phosphatidylglycerol_P_synth"/>
</dbReference>
<keyword evidence="13" id="KW-1208">Phospholipid metabolism</keyword>
<evidence type="ECO:0000256" key="2">
    <source>
        <dbReference type="ARBA" id="ARBA00005042"/>
    </source>
</evidence>
<comment type="subcellular location">
    <subcellularLocation>
        <location evidence="1">Membrane</location>
        <topology evidence="1">Multi-pass membrane protein</topology>
    </subcellularLocation>
</comment>
<dbReference type="GO" id="GO:0008444">
    <property type="term" value="F:CDP-diacylglycerol-glycerol-3-phosphate 3-phosphatidyltransferase activity"/>
    <property type="evidence" value="ECO:0007669"/>
    <property type="project" value="UniProtKB-UniRule"/>
</dbReference>
<proteinExistence type="inferred from homology"/>
<feature type="transmembrane region" description="Helical" evidence="17">
    <location>
        <begin position="20"/>
        <end position="44"/>
    </location>
</feature>
<protein>
    <recommendedName>
        <fullName evidence="5 15">CDP-diacylglycerol--glycerol-3-phosphate 3-phosphatidyltransferase</fullName>
        <ecNumber evidence="4 15">2.7.8.5</ecNumber>
    </recommendedName>
</protein>
<dbReference type="EMBL" id="CP066681">
    <property type="protein sequence ID" value="QQG35912.1"/>
    <property type="molecule type" value="Genomic_DNA"/>
</dbReference>
<evidence type="ECO:0000313" key="18">
    <source>
        <dbReference type="EMBL" id="QQG35912.1"/>
    </source>
</evidence>
<dbReference type="Gene3D" id="1.20.120.1760">
    <property type="match status" value="1"/>
</dbReference>
<keyword evidence="11 17" id="KW-0472">Membrane</keyword>
<dbReference type="PIRSF" id="PIRSF000847">
    <property type="entry name" value="Phos_ph_gly_syn"/>
    <property type="match status" value="1"/>
</dbReference>
<feature type="transmembrane region" description="Helical" evidence="17">
    <location>
        <begin position="125"/>
        <end position="149"/>
    </location>
</feature>
<dbReference type="InterPro" id="IPR048254">
    <property type="entry name" value="CDP_ALCOHOL_P_TRANSF_CS"/>
</dbReference>
<evidence type="ECO:0000256" key="13">
    <source>
        <dbReference type="ARBA" id="ARBA00023264"/>
    </source>
</evidence>
<accession>A0A7T5R1N5</accession>
<evidence type="ECO:0000256" key="7">
    <source>
        <dbReference type="ARBA" id="ARBA00022679"/>
    </source>
</evidence>
<evidence type="ECO:0000256" key="17">
    <source>
        <dbReference type="SAM" id="Phobius"/>
    </source>
</evidence>
<feature type="transmembrane region" description="Helical" evidence="17">
    <location>
        <begin position="155"/>
        <end position="175"/>
    </location>
</feature>
<keyword evidence="10" id="KW-0443">Lipid metabolism</keyword>
<dbReference type="InterPro" id="IPR000462">
    <property type="entry name" value="CDP-OH_P_trans"/>
</dbReference>
<comment type="similarity">
    <text evidence="3 16">Belongs to the CDP-alcohol phosphatidyltransferase class-I family.</text>
</comment>
<evidence type="ECO:0000256" key="4">
    <source>
        <dbReference type="ARBA" id="ARBA00013170"/>
    </source>
</evidence>
<dbReference type="AlphaFoldDB" id="A0A7T5R1N5"/>
<comment type="catalytic activity">
    <reaction evidence="14">
        <text>a CDP-1,2-diacyl-sn-glycerol + sn-glycerol 3-phosphate = a 1,2-diacyl-sn-glycero-3-phospho-(1'-sn-glycero-3'-phosphate) + CMP + H(+)</text>
        <dbReference type="Rhea" id="RHEA:12593"/>
        <dbReference type="ChEBI" id="CHEBI:15378"/>
        <dbReference type="ChEBI" id="CHEBI:57597"/>
        <dbReference type="ChEBI" id="CHEBI:58332"/>
        <dbReference type="ChEBI" id="CHEBI:60110"/>
        <dbReference type="ChEBI" id="CHEBI:60377"/>
        <dbReference type="EC" id="2.7.8.5"/>
    </reaction>
</comment>
<dbReference type="EC" id="2.7.8.5" evidence="4 15"/>
<reference evidence="18 19" key="1">
    <citation type="submission" date="2020-07" db="EMBL/GenBank/DDBJ databases">
        <title>Huge and variable diversity of episymbiotic CPR bacteria and DPANN archaea in groundwater ecosystems.</title>
        <authorList>
            <person name="He C.Y."/>
            <person name="Keren R."/>
            <person name="Whittaker M."/>
            <person name="Farag I.F."/>
            <person name="Doudna J."/>
            <person name="Cate J.H.D."/>
            <person name="Banfield J.F."/>
        </authorList>
    </citation>
    <scope>NUCLEOTIDE SEQUENCE [LARGE SCALE GENOMIC DNA]</scope>
    <source>
        <strain evidence="18">NC_groundwater_70_Ag_B-0.1um_54_66</strain>
    </source>
</reference>
<evidence type="ECO:0000256" key="6">
    <source>
        <dbReference type="ARBA" id="ARBA00022516"/>
    </source>
</evidence>
<dbReference type="InterPro" id="IPR050324">
    <property type="entry name" value="CDP-alcohol_PTase-I"/>
</dbReference>
<keyword evidence="6" id="KW-0444">Lipid biosynthesis</keyword>
<evidence type="ECO:0000256" key="16">
    <source>
        <dbReference type="RuleBase" id="RU003750"/>
    </source>
</evidence>
<gene>
    <name evidence="18" type="primary">pgsA</name>
    <name evidence="18" type="ORF">HYS17_10475</name>
</gene>
<organism evidence="18 19">
    <name type="scientific">Micavibrio aeruginosavorus</name>
    <dbReference type="NCBI Taxonomy" id="349221"/>
    <lineage>
        <taxon>Bacteria</taxon>
        <taxon>Pseudomonadati</taxon>
        <taxon>Bdellovibrionota</taxon>
        <taxon>Bdellovibrionia</taxon>
        <taxon>Bdellovibrionales</taxon>
        <taxon>Pseudobdellovibrionaceae</taxon>
        <taxon>Micavibrio</taxon>
    </lineage>
</organism>
<evidence type="ECO:0000256" key="5">
    <source>
        <dbReference type="ARBA" id="ARBA00014944"/>
    </source>
</evidence>
<keyword evidence="8 17" id="KW-0812">Transmembrane</keyword>
<sequence>MSAIPLNIPNILTIGRILMLVPMMILFFLPFAWAAWTVLFLYTLGAVTDWLDGWIARKFDQGSEFGRFLDPISDKIFVVTILLMLVAVDRISGILVVGVAIIIVREFIVSGLREFLGPKDVKMPVTVLAKWKTTIQMVATGILIVGPYIGPAKFFGDIGLAGAAAITAYTGWLYLKSALPHMKEEGKGEDHAI</sequence>
<evidence type="ECO:0000256" key="10">
    <source>
        <dbReference type="ARBA" id="ARBA00023098"/>
    </source>
</evidence>
<dbReference type="GO" id="GO:0046474">
    <property type="term" value="P:glycerophospholipid biosynthetic process"/>
    <property type="evidence" value="ECO:0007669"/>
    <property type="project" value="TreeGrafter"/>
</dbReference>
<evidence type="ECO:0000256" key="3">
    <source>
        <dbReference type="ARBA" id="ARBA00010441"/>
    </source>
</evidence>
<dbReference type="InterPro" id="IPR043130">
    <property type="entry name" value="CDP-OH_PTrfase_TM_dom"/>
</dbReference>
<dbReference type="GO" id="GO:0016020">
    <property type="term" value="C:membrane"/>
    <property type="evidence" value="ECO:0007669"/>
    <property type="project" value="UniProtKB-SubCell"/>
</dbReference>
<evidence type="ECO:0000256" key="8">
    <source>
        <dbReference type="ARBA" id="ARBA00022692"/>
    </source>
</evidence>
<feature type="transmembrane region" description="Helical" evidence="17">
    <location>
        <begin position="76"/>
        <end position="104"/>
    </location>
</feature>
<keyword evidence="7 16" id="KW-0808">Transferase</keyword>
<evidence type="ECO:0000313" key="19">
    <source>
        <dbReference type="Proteomes" id="UP000595362"/>
    </source>
</evidence>
<keyword evidence="9 17" id="KW-1133">Transmembrane helix</keyword>